<proteinExistence type="predicted"/>
<dbReference type="Proteomes" id="UP001165960">
    <property type="component" value="Unassembled WGS sequence"/>
</dbReference>
<reference evidence="1" key="1">
    <citation type="submission" date="2022-04" db="EMBL/GenBank/DDBJ databases">
        <title>Genome of the entomopathogenic fungus Entomophthora muscae.</title>
        <authorList>
            <person name="Elya C."/>
            <person name="Lovett B.R."/>
            <person name="Lee E."/>
            <person name="Macias A.M."/>
            <person name="Hajek A.E."/>
            <person name="De Bivort B.L."/>
            <person name="Kasson M.T."/>
            <person name="De Fine Licht H.H."/>
            <person name="Stajich J.E."/>
        </authorList>
    </citation>
    <scope>NUCLEOTIDE SEQUENCE</scope>
    <source>
        <strain evidence="1">Berkeley</strain>
    </source>
</reference>
<dbReference type="EMBL" id="QTSX02000832">
    <property type="protein sequence ID" value="KAJ9084546.1"/>
    <property type="molecule type" value="Genomic_DNA"/>
</dbReference>
<name>A0ACC2UCT4_9FUNG</name>
<evidence type="ECO:0000313" key="2">
    <source>
        <dbReference type="Proteomes" id="UP001165960"/>
    </source>
</evidence>
<accession>A0ACC2UCT4</accession>
<comment type="caution">
    <text evidence="1">The sequence shown here is derived from an EMBL/GenBank/DDBJ whole genome shotgun (WGS) entry which is preliminary data.</text>
</comment>
<protein>
    <submittedName>
        <fullName evidence="1">Protoplasts-secreted</fullName>
    </submittedName>
</protein>
<keyword evidence="2" id="KW-1185">Reference proteome</keyword>
<evidence type="ECO:0000313" key="1">
    <source>
        <dbReference type="EMBL" id="KAJ9084546.1"/>
    </source>
</evidence>
<organism evidence="1 2">
    <name type="scientific">Entomophthora muscae</name>
    <dbReference type="NCBI Taxonomy" id="34485"/>
    <lineage>
        <taxon>Eukaryota</taxon>
        <taxon>Fungi</taxon>
        <taxon>Fungi incertae sedis</taxon>
        <taxon>Zoopagomycota</taxon>
        <taxon>Entomophthoromycotina</taxon>
        <taxon>Entomophthoromycetes</taxon>
        <taxon>Entomophthorales</taxon>
        <taxon>Entomophthoraceae</taxon>
        <taxon>Entomophthora</taxon>
    </lineage>
</organism>
<gene>
    <name evidence="1" type="primary">PST1_10</name>
    <name evidence="1" type="ORF">DSO57_1023431</name>
</gene>
<sequence length="349" mass="38827">MKFYIGLVYGLQIGAALADPCSKNWNLTRVDELLQIKHCVSFTGALSFNFRDPVSIDFPSLVEAHDLTIHGAGVTEVKFDGLRSVGRLSVVDTSGLTLIRMPRLKKADFLSVENARSLHFLEFRSGLDIVGDLTLKNTSLQAIQDIHAKVIASIVLENNPNLLEMPLSYLQKVNRTFIVKAPNEGFVLNAPSLEEVKGNLIFTKGKRIDMPKLQSIRGNLHLGRLKTLEITLPISEVKGSLIVNDCTPLIILNLPELVNIGRLLQVHGNNALESIRLRSLKAAKEIQVRAPHMRDIHLNRELTTSRKTTMVVKVNCKRIREIFGLQLGHFVCVSTIKPNDTNGAFISLF</sequence>